<gene>
    <name evidence="1" type="ORF">R3I93_002723</name>
</gene>
<comment type="caution">
    <text evidence="1">The sequence shown here is derived from an EMBL/GenBank/DDBJ whole genome shotgun (WGS) entry which is preliminary data.</text>
</comment>
<sequence length="92" mass="10372">MLPSMEIKETGGPPGDLCPSEVSIHRIPRCQSSEPLLRVSGFCISVWRQATALLSTYHPDPSTYLLFSPQARYHSRADKRWTRGDVTELVDQ</sequence>
<dbReference type="AlphaFoldDB" id="A0AAN9HH26"/>
<accession>A0AAN9HH26</accession>
<reference evidence="1 2" key="1">
    <citation type="submission" date="2024-02" db="EMBL/GenBank/DDBJ databases">
        <title>Chromosome-level genome assembly of the Eurasian Minnow (Phoxinus phoxinus).</title>
        <authorList>
            <person name="Oriowo T.O."/>
            <person name="Martin S."/>
            <person name="Stange M."/>
            <person name="Chrysostomakis Y."/>
            <person name="Brown T."/>
            <person name="Winkler S."/>
            <person name="Kukowka S."/>
            <person name="Myers E.W."/>
            <person name="Bohne A."/>
        </authorList>
    </citation>
    <scope>NUCLEOTIDE SEQUENCE [LARGE SCALE GENOMIC DNA]</scope>
    <source>
        <strain evidence="1">ZFMK-TIS-60720</strain>
        <tissue evidence="1">Whole Organism</tissue>
    </source>
</reference>
<protein>
    <submittedName>
        <fullName evidence="1">Uncharacterized protein</fullName>
    </submittedName>
</protein>
<name>A0AAN9HH26_9TELE</name>
<dbReference type="EMBL" id="JAYKXH010000003">
    <property type="protein sequence ID" value="KAK7172688.1"/>
    <property type="molecule type" value="Genomic_DNA"/>
</dbReference>
<evidence type="ECO:0000313" key="2">
    <source>
        <dbReference type="Proteomes" id="UP001364617"/>
    </source>
</evidence>
<evidence type="ECO:0000313" key="1">
    <source>
        <dbReference type="EMBL" id="KAK7172688.1"/>
    </source>
</evidence>
<dbReference type="Proteomes" id="UP001364617">
    <property type="component" value="Unassembled WGS sequence"/>
</dbReference>
<proteinExistence type="predicted"/>
<keyword evidence="2" id="KW-1185">Reference proteome</keyword>
<organism evidence="1 2">
    <name type="scientific">Phoxinus phoxinus</name>
    <name type="common">Eurasian minnow</name>
    <dbReference type="NCBI Taxonomy" id="58324"/>
    <lineage>
        <taxon>Eukaryota</taxon>
        <taxon>Metazoa</taxon>
        <taxon>Chordata</taxon>
        <taxon>Craniata</taxon>
        <taxon>Vertebrata</taxon>
        <taxon>Euteleostomi</taxon>
        <taxon>Actinopterygii</taxon>
        <taxon>Neopterygii</taxon>
        <taxon>Teleostei</taxon>
        <taxon>Ostariophysi</taxon>
        <taxon>Cypriniformes</taxon>
        <taxon>Leuciscidae</taxon>
        <taxon>Phoxininae</taxon>
        <taxon>Phoxinus</taxon>
    </lineage>
</organism>